<proteinExistence type="predicted"/>
<evidence type="ECO:0000313" key="2">
    <source>
        <dbReference type="EMBL" id="ESQ94517.1"/>
    </source>
</evidence>
<gene>
    <name evidence="2" type="ORF">ABENE_00050</name>
</gene>
<dbReference type="Proteomes" id="UP000017837">
    <property type="component" value="Unassembled WGS sequence"/>
</dbReference>
<keyword evidence="1" id="KW-0472">Membrane</keyword>
<comment type="caution">
    <text evidence="2">The sequence shown here is derived from an EMBL/GenBank/DDBJ whole genome shotgun (WGS) entry which is preliminary data.</text>
</comment>
<dbReference type="AlphaFoldDB" id="V4PKL3"/>
<keyword evidence="3" id="KW-1185">Reference proteome</keyword>
<evidence type="ECO:0000256" key="1">
    <source>
        <dbReference type="SAM" id="Phobius"/>
    </source>
</evidence>
<organism evidence="2 3">
    <name type="scientific">Asticcacaulis benevestitus DSM 16100 = ATCC BAA-896</name>
    <dbReference type="NCBI Taxonomy" id="1121022"/>
    <lineage>
        <taxon>Bacteria</taxon>
        <taxon>Pseudomonadati</taxon>
        <taxon>Pseudomonadota</taxon>
        <taxon>Alphaproteobacteria</taxon>
        <taxon>Caulobacterales</taxon>
        <taxon>Caulobacteraceae</taxon>
        <taxon>Asticcacaulis</taxon>
    </lineage>
</organism>
<dbReference type="EMBL" id="AWGB01000001">
    <property type="protein sequence ID" value="ESQ94517.1"/>
    <property type="molecule type" value="Genomic_DNA"/>
</dbReference>
<feature type="transmembrane region" description="Helical" evidence="1">
    <location>
        <begin position="6"/>
        <end position="28"/>
    </location>
</feature>
<keyword evidence="1" id="KW-0812">Transmembrane</keyword>
<evidence type="ECO:0000313" key="3">
    <source>
        <dbReference type="Proteomes" id="UP000017837"/>
    </source>
</evidence>
<name>V4PKL3_9CAUL</name>
<accession>V4PKL3</accession>
<dbReference type="PATRIC" id="fig|1121022.4.peg.9"/>
<dbReference type="STRING" id="1121022.GCA_000376105_01596"/>
<keyword evidence="1" id="KW-1133">Transmembrane helix</keyword>
<reference evidence="2 3" key="1">
    <citation type="journal article" date="2014" name="Nature">
        <title>Sequential evolution of bacterial morphology by co-option of a developmental regulator.</title>
        <authorList>
            <person name="Jiang C."/>
            <person name="Brown P.J."/>
            <person name="Ducret A."/>
            <person name="Brun Y.V."/>
        </authorList>
    </citation>
    <scope>NUCLEOTIDE SEQUENCE [LARGE SCALE GENOMIC DNA]</scope>
    <source>
        <strain evidence="2 3">DSM 16100</strain>
    </source>
</reference>
<sequence>MTHSIAPIATVTALAALTLFMLASLFTVGM</sequence>
<protein>
    <submittedName>
        <fullName evidence="2">Uncharacterized protein</fullName>
    </submittedName>
</protein>